<dbReference type="PANTHER" id="PTHR30094">
    <property type="entry name" value="BIFUNCTIONAL GLUTATHIONYLSPERMIDINE SYNTHETASE/AMIDASE-RELATED"/>
    <property type="match status" value="1"/>
</dbReference>
<dbReference type="Proteomes" id="UP000663832">
    <property type="component" value="Unassembled WGS sequence"/>
</dbReference>
<proteinExistence type="inferred from homology"/>
<dbReference type="AlphaFoldDB" id="A0A814SXK7"/>
<dbReference type="PANTHER" id="PTHR30094:SF0">
    <property type="entry name" value="BIFUNCTIONAL GLUTATHIONYLSPERMIDINE SYNTHETASE_AMIDASE-RELATED"/>
    <property type="match status" value="1"/>
</dbReference>
<dbReference type="InterPro" id="IPR016185">
    <property type="entry name" value="PreATP-grasp_dom_sf"/>
</dbReference>
<evidence type="ECO:0000313" key="9">
    <source>
        <dbReference type="EMBL" id="CAF1340573.1"/>
    </source>
</evidence>
<keyword evidence="10" id="KW-1185">Reference proteome</keyword>
<dbReference type="InterPro" id="IPR038765">
    <property type="entry name" value="Papain-like_cys_pep_sf"/>
</dbReference>
<accession>A0A814SXK7</accession>
<dbReference type="SUPFAM" id="SSF54001">
    <property type="entry name" value="Cysteine proteinases"/>
    <property type="match status" value="1"/>
</dbReference>
<dbReference type="EMBL" id="CAJNOM010000305">
    <property type="protein sequence ID" value="CAF1340573.1"/>
    <property type="molecule type" value="Genomic_DNA"/>
</dbReference>
<evidence type="ECO:0000256" key="4">
    <source>
        <dbReference type="ARBA" id="ARBA00022741"/>
    </source>
</evidence>
<dbReference type="SUPFAM" id="SSF52440">
    <property type="entry name" value="PreATP-grasp domain"/>
    <property type="match status" value="1"/>
</dbReference>
<evidence type="ECO:0000256" key="1">
    <source>
        <dbReference type="ARBA" id="ARBA00008227"/>
    </source>
</evidence>
<protein>
    <recommendedName>
        <fullName evidence="7">Peptidase C51 domain-containing protein</fullName>
    </recommendedName>
</protein>
<evidence type="ECO:0000313" key="10">
    <source>
        <dbReference type="Proteomes" id="UP000663832"/>
    </source>
</evidence>
<name>A0A814SXK7_9BILA</name>
<dbReference type="InterPro" id="IPR051705">
    <property type="entry name" value="Gsp_Synthetase/Amidase"/>
</dbReference>
<evidence type="ECO:0000313" key="8">
    <source>
        <dbReference type="EMBL" id="CAF1152390.1"/>
    </source>
</evidence>
<dbReference type="InterPro" id="IPR007921">
    <property type="entry name" value="CHAP_dom"/>
</dbReference>
<comment type="caution">
    <text evidence="8">The sequence shown here is derived from an EMBL/GenBank/DDBJ whole genome shotgun (WGS) entry which is preliminary data.</text>
</comment>
<organism evidence="8 11">
    <name type="scientific">Adineta steineri</name>
    <dbReference type="NCBI Taxonomy" id="433720"/>
    <lineage>
        <taxon>Eukaryota</taxon>
        <taxon>Metazoa</taxon>
        <taxon>Spiralia</taxon>
        <taxon>Gnathifera</taxon>
        <taxon>Rotifera</taxon>
        <taxon>Eurotatoria</taxon>
        <taxon>Bdelloidea</taxon>
        <taxon>Adinetida</taxon>
        <taxon>Adinetidae</taxon>
        <taxon>Adineta</taxon>
    </lineage>
</organism>
<gene>
    <name evidence="8" type="ORF">BJG266_LOCUS24169</name>
    <name evidence="9" type="ORF">QVE165_LOCUS33416</name>
</gene>
<keyword evidence="2" id="KW-0436">Ligase</keyword>
<sequence length="632" mass="73805">MTLNQVVLSPFNDILGTASTNVPAYSNTHDEIFSMERHYMHGIFMGIKWQCVEYARRWLLLRKGCVFKPIDCAANIWTELTSVERVTDGQHFPLTAHPNGSPLLPQCGSFLIYPRSKEQPVGHIAVICDVGPDYIRIAEQNNKFHYWIDDYARQIPVIYKDGLYYVEDKEQISGWMETEDNDQLKPLDELDTNAILLQYQQPQPAGKITRCVISQKYDDTRKIWLNKDVPVEKFFLEQYDEIMKRMDNYSEQLPYYKINADLLFNIGTVSNEVHRMFIEATNRVVHDDELLARFKIPNVFWNRIRHSWINEQNLIMSGRIDLAFDEKQLKVFEYNADSASALVECAIIHKKWAEAIDLPSKFMSGLQLHHVLVNNWKAMKITTKIHILIDDKRDEIFTALYMQNVMKEAGIESKLYVGTDKLYWKDDMIVDNDGEIIKFIWKLWMWETVFQDHIDVTKERDLVNSNSTEHILKWKPVNGEHPRISDILLHDRIKVIEPLWKVITSNKALLPILWSMYPNHPNLLRTEWSLTEELKHTSFVKKPIVGHCGQNVTLYGPEGNVVIAETTGNFSTRDNIYQELFPLKNYDGYYAIIGSWIIRGNFAGFSIREDRTLIIDHHSPVTPCCIVWEDEK</sequence>
<dbReference type="GO" id="GO:0016874">
    <property type="term" value="F:ligase activity"/>
    <property type="evidence" value="ECO:0007669"/>
    <property type="project" value="UniProtKB-KW"/>
</dbReference>
<keyword evidence="6" id="KW-0460">Magnesium</keyword>
<dbReference type="EMBL" id="CAJNOI010000169">
    <property type="protein sequence ID" value="CAF1152390.1"/>
    <property type="molecule type" value="Genomic_DNA"/>
</dbReference>
<dbReference type="PROSITE" id="PS50911">
    <property type="entry name" value="CHAP"/>
    <property type="match status" value="1"/>
</dbReference>
<evidence type="ECO:0000256" key="2">
    <source>
        <dbReference type="ARBA" id="ARBA00022598"/>
    </source>
</evidence>
<dbReference type="Gene3D" id="3.30.1490.330">
    <property type="match status" value="1"/>
</dbReference>
<comment type="similarity">
    <text evidence="1">In the C-terminal section; belongs to the glutathionylspermidine synthase preATP-grasp family.</text>
</comment>
<keyword evidence="4" id="KW-0547">Nucleotide-binding</keyword>
<dbReference type="InterPro" id="IPR005494">
    <property type="entry name" value="GSPS_pre-ATP-grasp-like_dom"/>
</dbReference>
<evidence type="ECO:0000256" key="3">
    <source>
        <dbReference type="ARBA" id="ARBA00022723"/>
    </source>
</evidence>
<keyword evidence="5" id="KW-0067">ATP-binding</keyword>
<dbReference type="Gene3D" id="3.90.1720.10">
    <property type="entry name" value="endopeptidase domain like (from Nostoc punctiforme)"/>
    <property type="match status" value="1"/>
</dbReference>
<evidence type="ECO:0000256" key="6">
    <source>
        <dbReference type="ARBA" id="ARBA00022842"/>
    </source>
</evidence>
<reference evidence="8" key="1">
    <citation type="submission" date="2021-02" db="EMBL/GenBank/DDBJ databases">
        <authorList>
            <person name="Nowell W R."/>
        </authorList>
    </citation>
    <scope>NUCLEOTIDE SEQUENCE</scope>
</reference>
<dbReference type="Pfam" id="PF03738">
    <property type="entry name" value="GSP_synth"/>
    <property type="match status" value="1"/>
</dbReference>
<dbReference type="GO" id="GO:0005524">
    <property type="term" value="F:ATP binding"/>
    <property type="evidence" value="ECO:0007669"/>
    <property type="project" value="UniProtKB-KW"/>
</dbReference>
<dbReference type="OrthoDB" id="64566at2759"/>
<evidence type="ECO:0000313" key="11">
    <source>
        <dbReference type="Proteomes" id="UP000663877"/>
    </source>
</evidence>
<dbReference type="GO" id="GO:0046872">
    <property type="term" value="F:metal ion binding"/>
    <property type="evidence" value="ECO:0007669"/>
    <property type="project" value="UniProtKB-KW"/>
</dbReference>
<evidence type="ECO:0000259" key="7">
    <source>
        <dbReference type="PROSITE" id="PS50911"/>
    </source>
</evidence>
<dbReference type="Pfam" id="PF05257">
    <property type="entry name" value="CHAP"/>
    <property type="match status" value="1"/>
</dbReference>
<dbReference type="Proteomes" id="UP000663877">
    <property type="component" value="Unassembled WGS sequence"/>
</dbReference>
<keyword evidence="3" id="KW-0479">Metal-binding</keyword>
<dbReference type="SUPFAM" id="SSF56059">
    <property type="entry name" value="Glutathione synthetase ATP-binding domain-like"/>
    <property type="match status" value="1"/>
</dbReference>
<feature type="domain" description="Peptidase C51" evidence="7">
    <location>
        <begin position="26"/>
        <end position="167"/>
    </location>
</feature>
<evidence type="ECO:0000256" key="5">
    <source>
        <dbReference type="ARBA" id="ARBA00022840"/>
    </source>
</evidence>